<evidence type="ECO:0000313" key="2">
    <source>
        <dbReference type="EMBL" id="OEU96926.1"/>
    </source>
</evidence>
<gene>
    <name evidence="2" type="ORF">AN216_18440</name>
</gene>
<reference evidence="2 3" key="1">
    <citation type="journal article" date="2016" name="Front. Microbiol.">
        <title>Comparative Genomics Analysis of Streptomyces Species Reveals Their Adaptation to the Marine Environment and Their Diversity at the Genomic Level.</title>
        <authorList>
            <person name="Tian X."/>
            <person name="Zhang Z."/>
            <person name="Yang T."/>
            <person name="Chen M."/>
            <person name="Li J."/>
            <person name="Chen F."/>
            <person name="Yang J."/>
            <person name="Li W."/>
            <person name="Zhang B."/>
            <person name="Zhang Z."/>
            <person name="Wu J."/>
            <person name="Zhang C."/>
            <person name="Long L."/>
            <person name="Xiao J."/>
        </authorList>
    </citation>
    <scope>NUCLEOTIDE SEQUENCE [LARGE SCALE GENOMIC DNA]</scope>
    <source>
        <strain evidence="2 3">SCSIO 02100</strain>
    </source>
</reference>
<comment type="caution">
    <text evidence="2">The sequence shown here is derived from an EMBL/GenBank/DDBJ whole genome shotgun (WGS) entry which is preliminary data.</text>
</comment>
<name>A0A1E7JZA1_9ACTN</name>
<sequence length="206" mass="22639">MTRSSGRRGGPDLLTDVELTEQRRSNLRWMYVSCGGLLVLVLTCAVLFGYALHEATESGEDLVDGRGGREEPFTGPGTAEYEDDFTIEVSAPKRVRSEDGDADVRTYEFRVTYANEDNEAAYTEQVRGRIQGVVGTYRGSSVPSDSDLASVAPASVDADIPEKIADGESFEEPVRVRVPAGTREVTLFYSAPGPQDFAYWHFTLPR</sequence>
<dbReference type="AlphaFoldDB" id="A0A1E7JZA1"/>
<keyword evidence="1" id="KW-0472">Membrane</keyword>
<protein>
    <submittedName>
        <fullName evidence="2">Uncharacterized protein</fullName>
    </submittedName>
</protein>
<dbReference type="EMBL" id="LJGU01000133">
    <property type="protein sequence ID" value="OEU96926.1"/>
    <property type="molecule type" value="Genomic_DNA"/>
</dbReference>
<evidence type="ECO:0000256" key="1">
    <source>
        <dbReference type="SAM" id="Phobius"/>
    </source>
</evidence>
<dbReference type="RefSeq" id="WP_070197778.1">
    <property type="nucleotide sequence ID" value="NZ_LJGU01000133.1"/>
</dbReference>
<evidence type="ECO:0000313" key="3">
    <source>
        <dbReference type="Proteomes" id="UP000176101"/>
    </source>
</evidence>
<accession>A0A1E7JZA1</accession>
<keyword evidence="1" id="KW-0812">Transmembrane</keyword>
<feature type="transmembrane region" description="Helical" evidence="1">
    <location>
        <begin position="29"/>
        <end position="52"/>
    </location>
</feature>
<dbReference type="STRING" id="1075402.AN216_18440"/>
<proteinExistence type="predicted"/>
<dbReference type="Proteomes" id="UP000176101">
    <property type="component" value="Unassembled WGS sequence"/>
</dbReference>
<organism evidence="2 3">
    <name type="scientific">Streptomyces oceani</name>
    <dbReference type="NCBI Taxonomy" id="1075402"/>
    <lineage>
        <taxon>Bacteria</taxon>
        <taxon>Bacillati</taxon>
        <taxon>Actinomycetota</taxon>
        <taxon>Actinomycetes</taxon>
        <taxon>Kitasatosporales</taxon>
        <taxon>Streptomycetaceae</taxon>
        <taxon>Streptomyces</taxon>
    </lineage>
</organism>
<keyword evidence="1" id="KW-1133">Transmembrane helix</keyword>
<keyword evidence="3" id="KW-1185">Reference proteome</keyword>